<dbReference type="EMBL" id="BMVC01000024">
    <property type="protein sequence ID" value="GHD16163.1"/>
    <property type="molecule type" value="Genomic_DNA"/>
</dbReference>
<accession>A0A918X737</accession>
<dbReference type="AlphaFoldDB" id="A0A918X737"/>
<gene>
    <name evidence="2" type="ORF">GCM10010334_76960</name>
</gene>
<evidence type="ECO:0000256" key="1">
    <source>
        <dbReference type="SAM" id="MobiDB-lite"/>
    </source>
</evidence>
<evidence type="ECO:0000313" key="2">
    <source>
        <dbReference type="EMBL" id="GHD16163.1"/>
    </source>
</evidence>
<sequence>MSVHITRPTSTSAEIAWEPGDDPQGFLVQAIDQDRLAWALDALADPAGGLPETPDAALTAAHHTTALAKDLKRRAAVQVVRLRDDHGHSWRAIAKAVLGDADKHQAVRRMYDSGHRPADD</sequence>
<dbReference type="Proteomes" id="UP000638353">
    <property type="component" value="Unassembled WGS sequence"/>
</dbReference>
<protein>
    <submittedName>
        <fullName evidence="2">Uncharacterized protein</fullName>
    </submittedName>
</protein>
<reference evidence="2" key="1">
    <citation type="journal article" date="2014" name="Int. J. Syst. Evol. Microbiol.">
        <title>Complete genome sequence of Corynebacterium casei LMG S-19264T (=DSM 44701T), isolated from a smear-ripened cheese.</title>
        <authorList>
            <consortium name="US DOE Joint Genome Institute (JGI-PGF)"/>
            <person name="Walter F."/>
            <person name="Albersmeier A."/>
            <person name="Kalinowski J."/>
            <person name="Ruckert C."/>
        </authorList>
    </citation>
    <scope>NUCLEOTIDE SEQUENCE</scope>
    <source>
        <strain evidence="2">JCM 4637</strain>
    </source>
</reference>
<reference evidence="2" key="2">
    <citation type="submission" date="2020-09" db="EMBL/GenBank/DDBJ databases">
        <authorList>
            <person name="Sun Q."/>
            <person name="Ohkuma M."/>
        </authorList>
    </citation>
    <scope>NUCLEOTIDE SEQUENCE</scope>
    <source>
        <strain evidence="2">JCM 4637</strain>
    </source>
</reference>
<evidence type="ECO:0000313" key="3">
    <source>
        <dbReference type="Proteomes" id="UP000638353"/>
    </source>
</evidence>
<name>A0A918X737_9ACTN</name>
<organism evidence="2 3">
    <name type="scientific">Streptomyces finlayi</name>
    <dbReference type="NCBI Taxonomy" id="67296"/>
    <lineage>
        <taxon>Bacteria</taxon>
        <taxon>Bacillati</taxon>
        <taxon>Actinomycetota</taxon>
        <taxon>Actinomycetes</taxon>
        <taxon>Kitasatosporales</taxon>
        <taxon>Streptomycetaceae</taxon>
        <taxon>Streptomyces</taxon>
    </lineage>
</organism>
<comment type="caution">
    <text evidence="2">The sequence shown here is derived from an EMBL/GenBank/DDBJ whole genome shotgun (WGS) entry which is preliminary data.</text>
</comment>
<dbReference type="RefSeq" id="WP_189828285.1">
    <property type="nucleotide sequence ID" value="NZ_BMVC01000024.1"/>
</dbReference>
<proteinExistence type="predicted"/>
<feature type="region of interest" description="Disordered" evidence="1">
    <location>
        <begin position="1"/>
        <end position="20"/>
    </location>
</feature>